<feature type="transmembrane region" description="Helical" evidence="7">
    <location>
        <begin position="264"/>
        <end position="289"/>
    </location>
</feature>
<dbReference type="PANTHER" id="PTHR48090:SF1">
    <property type="entry name" value="PROPHAGE BACTOPRENOL GLUCOSYL TRANSFERASE HOMOLOG"/>
    <property type="match status" value="1"/>
</dbReference>
<keyword evidence="2" id="KW-0328">Glycosyltransferase</keyword>
<feature type="domain" description="Glycosyltransferase 2-like" evidence="8">
    <location>
        <begin position="8"/>
        <end position="167"/>
    </location>
</feature>
<dbReference type="AlphaFoldDB" id="A0A3B0XSU7"/>
<dbReference type="GO" id="GO:0016757">
    <property type="term" value="F:glycosyltransferase activity"/>
    <property type="evidence" value="ECO:0007669"/>
    <property type="project" value="UniProtKB-KW"/>
</dbReference>
<dbReference type="SUPFAM" id="SSF53448">
    <property type="entry name" value="Nucleotide-diphospho-sugar transferases"/>
    <property type="match status" value="1"/>
</dbReference>
<evidence type="ECO:0000256" key="7">
    <source>
        <dbReference type="SAM" id="Phobius"/>
    </source>
</evidence>
<sequence>MSDSTYISIVIPVYGCSECLEILYQRLCGALSQITEHYEIIMVNDASPDDSWSNIRELAKKDPRVKGINLSRNFGQHYAITAGLDHVNGEWVVVMDCDLQDKPEMIPRLYNKTKEGFNVVVGIRTKRNDSLLKKITSRLFFKIFYYFTDVHIENSIGNFGIYSKKVINNIKKFKEQNRSFGLFIIWLGFSRAEIEIEHGFREHGKSSYSLKKLTDLAIDSIVSHSNKPLKLSVKLGFILSFASIIYSSWLIMSKLLWNTPIQGWTSLMVSLFFLAGLIIISIGMLGLYIGKIFNETKQRPLYVIESITFEESNEE</sequence>
<dbReference type="EMBL" id="UOFI01000093">
    <property type="protein sequence ID" value="VAW67153.1"/>
    <property type="molecule type" value="Genomic_DNA"/>
</dbReference>
<dbReference type="CDD" id="cd04187">
    <property type="entry name" value="DPM1_like_bac"/>
    <property type="match status" value="1"/>
</dbReference>
<accession>A0A3B0XSU7</accession>
<keyword evidence="4 7" id="KW-0812">Transmembrane</keyword>
<organism evidence="9">
    <name type="scientific">hydrothermal vent metagenome</name>
    <dbReference type="NCBI Taxonomy" id="652676"/>
    <lineage>
        <taxon>unclassified sequences</taxon>
        <taxon>metagenomes</taxon>
        <taxon>ecological metagenomes</taxon>
    </lineage>
</organism>
<dbReference type="Pfam" id="PF00535">
    <property type="entry name" value="Glycos_transf_2"/>
    <property type="match status" value="1"/>
</dbReference>
<evidence type="ECO:0000256" key="6">
    <source>
        <dbReference type="ARBA" id="ARBA00023136"/>
    </source>
</evidence>
<feature type="transmembrane region" description="Helical" evidence="7">
    <location>
        <begin position="231"/>
        <end position="252"/>
    </location>
</feature>
<evidence type="ECO:0000256" key="2">
    <source>
        <dbReference type="ARBA" id="ARBA00022676"/>
    </source>
</evidence>
<gene>
    <name evidence="9" type="ORF">MNBD_GAMMA09-3019</name>
</gene>
<dbReference type="InterPro" id="IPR029044">
    <property type="entry name" value="Nucleotide-diphossugar_trans"/>
</dbReference>
<dbReference type="PANTHER" id="PTHR48090">
    <property type="entry name" value="UNDECAPRENYL-PHOSPHATE 4-DEOXY-4-FORMAMIDO-L-ARABINOSE TRANSFERASE-RELATED"/>
    <property type="match status" value="1"/>
</dbReference>
<dbReference type="InterPro" id="IPR050256">
    <property type="entry name" value="Glycosyltransferase_2"/>
</dbReference>
<evidence type="ECO:0000259" key="8">
    <source>
        <dbReference type="Pfam" id="PF00535"/>
    </source>
</evidence>
<dbReference type="Gene3D" id="3.90.550.10">
    <property type="entry name" value="Spore Coat Polysaccharide Biosynthesis Protein SpsA, Chain A"/>
    <property type="match status" value="1"/>
</dbReference>
<evidence type="ECO:0000313" key="9">
    <source>
        <dbReference type="EMBL" id="VAW67153.1"/>
    </source>
</evidence>
<protein>
    <submittedName>
        <fullName evidence="9">B-glycosyltransferase, glycosyltransferase family 2 protein</fullName>
    </submittedName>
</protein>
<keyword evidence="6 7" id="KW-0472">Membrane</keyword>
<dbReference type="GO" id="GO:0005886">
    <property type="term" value="C:plasma membrane"/>
    <property type="evidence" value="ECO:0007669"/>
    <property type="project" value="TreeGrafter"/>
</dbReference>
<evidence type="ECO:0000256" key="4">
    <source>
        <dbReference type="ARBA" id="ARBA00022692"/>
    </source>
</evidence>
<evidence type="ECO:0000256" key="1">
    <source>
        <dbReference type="ARBA" id="ARBA00004141"/>
    </source>
</evidence>
<keyword evidence="3 9" id="KW-0808">Transferase</keyword>
<evidence type="ECO:0000256" key="5">
    <source>
        <dbReference type="ARBA" id="ARBA00022989"/>
    </source>
</evidence>
<proteinExistence type="predicted"/>
<dbReference type="InterPro" id="IPR001173">
    <property type="entry name" value="Glyco_trans_2-like"/>
</dbReference>
<comment type="subcellular location">
    <subcellularLocation>
        <location evidence="1">Membrane</location>
        <topology evidence="1">Multi-pass membrane protein</topology>
    </subcellularLocation>
</comment>
<keyword evidence="5 7" id="KW-1133">Transmembrane helix</keyword>
<reference evidence="9" key="1">
    <citation type="submission" date="2018-06" db="EMBL/GenBank/DDBJ databases">
        <authorList>
            <person name="Zhirakovskaya E."/>
        </authorList>
    </citation>
    <scope>NUCLEOTIDE SEQUENCE</scope>
</reference>
<evidence type="ECO:0000256" key="3">
    <source>
        <dbReference type="ARBA" id="ARBA00022679"/>
    </source>
</evidence>
<name>A0A3B0XSU7_9ZZZZ</name>